<organism evidence="3 4">
    <name type="scientific">Neocucurbitaria cava</name>
    <dbReference type="NCBI Taxonomy" id="798079"/>
    <lineage>
        <taxon>Eukaryota</taxon>
        <taxon>Fungi</taxon>
        <taxon>Dikarya</taxon>
        <taxon>Ascomycota</taxon>
        <taxon>Pezizomycotina</taxon>
        <taxon>Dothideomycetes</taxon>
        <taxon>Pleosporomycetidae</taxon>
        <taxon>Pleosporales</taxon>
        <taxon>Pleosporineae</taxon>
        <taxon>Cucurbitariaceae</taxon>
        <taxon>Neocucurbitaria</taxon>
    </lineage>
</organism>
<name>A0A9W8Y7I4_9PLEO</name>
<comment type="caution">
    <text evidence="3">The sequence shown here is derived from an EMBL/GenBank/DDBJ whole genome shotgun (WGS) entry which is preliminary data.</text>
</comment>
<dbReference type="Proteomes" id="UP001140560">
    <property type="component" value="Unassembled WGS sequence"/>
</dbReference>
<keyword evidence="1" id="KW-0175">Coiled coil</keyword>
<dbReference type="GO" id="GO:0070682">
    <property type="term" value="P:proteasome regulatory particle assembly"/>
    <property type="evidence" value="ECO:0007669"/>
    <property type="project" value="InterPro"/>
</dbReference>
<dbReference type="PANTHER" id="PTHR40422">
    <property type="entry name" value="TRANSLATION MACHINERY-ASSOCIATED PROTEIN 17"/>
    <property type="match status" value="1"/>
</dbReference>
<dbReference type="InterPro" id="IPR038966">
    <property type="entry name" value="TMA17"/>
</dbReference>
<dbReference type="PANTHER" id="PTHR40422:SF1">
    <property type="entry name" value="TRANSLATION MACHINERY-ASSOCIATED PROTEIN 17"/>
    <property type="match status" value="1"/>
</dbReference>
<evidence type="ECO:0000256" key="2">
    <source>
        <dbReference type="SAM" id="MobiDB-lite"/>
    </source>
</evidence>
<proteinExistence type="predicted"/>
<feature type="coiled-coil region" evidence="1">
    <location>
        <begin position="54"/>
        <end position="114"/>
    </location>
</feature>
<feature type="compositionally biased region" description="Polar residues" evidence="2">
    <location>
        <begin position="128"/>
        <end position="159"/>
    </location>
</feature>
<dbReference type="OrthoDB" id="548474at2759"/>
<gene>
    <name evidence="3" type="ORF">N0V83_007122</name>
</gene>
<evidence type="ECO:0000313" key="4">
    <source>
        <dbReference type="Proteomes" id="UP001140560"/>
    </source>
</evidence>
<evidence type="ECO:0000256" key="1">
    <source>
        <dbReference type="SAM" id="Coils"/>
    </source>
</evidence>
<sequence length="169" mass="19142">MSKFPRYGRDPRHHLNSIVLNIRFIMSAEALPITPARFAQALEDLPISALYGKYAELTNQIQHLELSNKQLEDYARENDDRDCYEALLENRQVMKRFQERIELIKKEVQEVRGLPFRPQGEEPVAAAPTTNGNMPRLQNSDAATNRAATQVESNGTAASNAEEEDGVFL</sequence>
<feature type="region of interest" description="Disordered" evidence="2">
    <location>
        <begin position="115"/>
        <end position="169"/>
    </location>
</feature>
<dbReference type="GO" id="GO:0030674">
    <property type="term" value="F:protein-macromolecule adaptor activity"/>
    <property type="evidence" value="ECO:0007669"/>
    <property type="project" value="TreeGrafter"/>
</dbReference>
<evidence type="ECO:0000313" key="3">
    <source>
        <dbReference type="EMBL" id="KAJ4367539.1"/>
    </source>
</evidence>
<reference evidence="3" key="1">
    <citation type="submission" date="2022-10" db="EMBL/GenBank/DDBJ databases">
        <title>Tapping the CABI collections for fungal endophytes: first genome assemblies for Collariella, Neodidymelliopsis, Ascochyta clinopodiicola, Didymella pomorum, Didymosphaeria variabile, Neocosmospora piperis and Neocucurbitaria cava.</title>
        <authorList>
            <person name="Hill R."/>
        </authorList>
    </citation>
    <scope>NUCLEOTIDE SEQUENCE</scope>
    <source>
        <strain evidence="3">IMI 356814</strain>
    </source>
</reference>
<keyword evidence="4" id="KW-1185">Reference proteome</keyword>
<protein>
    <submittedName>
        <fullName evidence="3">Uncharacterized protein</fullName>
    </submittedName>
</protein>
<dbReference type="EMBL" id="JAPEUY010000012">
    <property type="protein sequence ID" value="KAJ4367539.1"/>
    <property type="molecule type" value="Genomic_DNA"/>
</dbReference>
<dbReference type="AlphaFoldDB" id="A0A9W8Y7I4"/>
<accession>A0A9W8Y7I4</accession>